<dbReference type="InterPro" id="IPR011946">
    <property type="entry name" value="Integrase_integron-type"/>
</dbReference>
<dbReference type="InterPro" id="IPR011010">
    <property type="entry name" value="DNA_brk_join_enz"/>
</dbReference>
<keyword evidence="6" id="KW-0233">DNA recombination</keyword>
<sequence>MRPLPTPSQAAPDAPRLLNQVRDKIRLKHYSIRTEQAYTDWVKRFVLFHKKRHPKNMGAGEVEQFLTHLAVAGKVSASTQNQAKSALLFLYRDVLSIDLPWLGEVATAKAGKRLPVVLTVQETLHLLERVTGTSGLIARLLYGSGMRVMEGVRLRVKDVDFERRELIVREGKGNKDRVTMLPQSLIEPLQQHLARVKGLHERDLEAGFGDVYLPFALARKYPAAGREWHWQYVFPATKRSIDPRSDVERRHHVSDQAVQRAVRQAARDANLNKPATPHTLRHSFATHLLQSGYDIRTVQELLGHKDVQTTMIYTHVLNRGGRGVVSPLDR</sequence>
<dbReference type="PANTHER" id="PTHR30349">
    <property type="entry name" value="PHAGE INTEGRASE-RELATED"/>
    <property type="match status" value="1"/>
</dbReference>
<comment type="subcellular location">
    <subcellularLocation>
        <location evidence="1">Cytoplasm</location>
    </subcellularLocation>
</comment>
<keyword evidence="4" id="KW-0229">DNA integration</keyword>
<dbReference type="Gene3D" id="1.10.443.10">
    <property type="entry name" value="Intergrase catalytic core"/>
    <property type="match status" value="1"/>
</dbReference>
<gene>
    <name evidence="12" type="ORF">GZ085_11320</name>
</gene>
<evidence type="ECO:0000313" key="13">
    <source>
        <dbReference type="Proteomes" id="UP000483432"/>
    </source>
</evidence>
<evidence type="ECO:0000256" key="3">
    <source>
        <dbReference type="ARBA" id="ARBA00022490"/>
    </source>
</evidence>
<dbReference type="GO" id="GO:0006310">
    <property type="term" value="P:DNA recombination"/>
    <property type="evidence" value="ECO:0007669"/>
    <property type="project" value="UniProtKB-KW"/>
</dbReference>
<evidence type="ECO:0000256" key="5">
    <source>
        <dbReference type="ARBA" id="ARBA00023125"/>
    </source>
</evidence>
<dbReference type="Proteomes" id="UP000483432">
    <property type="component" value="Unassembled WGS sequence"/>
</dbReference>
<dbReference type="GO" id="GO:0015074">
    <property type="term" value="P:DNA integration"/>
    <property type="evidence" value="ECO:0007669"/>
    <property type="project" value="UniProtKB-KW"/>
</dbReference>
<dbReference type="Pfam" id="PF00589">
    <property type="entry name" value="Phage_integrase"/>
    <property type="match status" value="1"/>
</dbReference>
<evidence type="ECO:0000256" key="2">
    <source>
        <dbReference type="ARBA" id="ARBA00008857"/>
    </source>
</evidence>
<accession>A0A7C9P8V2</accession>
<evidence type="ECO:0000259" key="11">
    <source>
        <dbReference type="PROSITE" id="PS51900"/>
    </source>
</evidence>
<dbReference type="InterPro" id="IPR010998">
    <property type="entry name" value="Integrase_recombinase_N"/>
</dbReference>
<feature type="domain" description="Tyr recombinase" evidence="10">
    <location>
        <begin position="113"/>
        <end position="326"/>
    </location>
</feature>
<reference evidence="12 13" key="1">
    <citation type="submission" date="2019-09" db="EMBL/GenBank/DDBJ databases">
        <title>H2 Metabolism Revealed by Metagenomic Analysis in Subglacial Sediment of East Antarctica.</title>
        <authorList>
            <person name="Yang Z."/>
            <person name="Zhang Y."/>
            <person name="Lv Y."/>
            <person name="Yan W."/>
            <person name="Xiao X."/>
            <person name="Sun B."/>
            <person name="Ma H."/>
        </authorList>
    </citation>
    <scope>NUCLEOTIDE SEQUENCE [LARGE SCALE GENOMIC DNA]</scope>
    <source>
        <strain evidence="12">Bin2_2</strain>
    </source>
</reference>
<comment type="caution">
    <text evidence="12">The sequence shown here is derived from an EMBL/GenBank/DDBJ whole genome shotgun (WGS) entry which is preliminary data.</text>
</comment>
<name>A0A7C9P8V2_9PROT</name>
<dbReference type="InterPro" id="IPR013762">
    <property type="entry name" value="Integrase-like_cat_sf"/>
</dbReference>
<keyword evidence="3" id="KW-0963">Cytoplasm</keyword>
<dbReference type="PANTHER" id="PTHR30349:SF64">
    <property type="entry name" value="PROPHAGE INTEGRASE INTD-RELATED"/>
    <property type="match status" value="1"/>
</dbReference>
<comment type="subunit">
    <text evidence="8">Forms a cyclic heterotetrameric complex composed of two molecules of XerC and two molecules of XerD.</text>
</comment>
<dbReference type="InterPro" id="IPR002104">
    <property type="entry name" value="Integrase_catalytic"/>
</dbReference>
<evidence type="ECO:0000313" key="12">
    <source>
        <dbReference type="EMBL" id="NDP48951.1"/>
    </source>
</evidence>
<dbReference type="SUPFAM" id="SSF56349">
    <property type="entry name" value="DNA breaking-rejoining enzymes"/>
    <property type="match status" value="1"/>
</dbReference>
<protein>
    <submittedName>
        <fullName evidence="12">Integron integrase</fullName>
    </submittedName>
</protein>
<evidence type="ECO:0000256" key="7">
    <source>
        <dbReference type="ARBA" id="ARBA00037721"/>
    </source>
</evidence>
<evidence type="ECO:0000259" key="10">
    <source>
        <dbReference type="PROSITE" id="PS51898"/>
    </source>
</evidence>
<dbReference type="InterPro" id="IPR050090">
    <property type="entry name" value="Tyrosine_recombinase_XerCD"/>
</dbReference>
<evidence type="ECO:0000256" key="9">
    <source>
        <dbReference type="PROSITE-ProRule" id="PRU01248"/>
    </source>
</evidence>
<dbReference type="EMBL" id="JAAFGW010000184">
    <property type="protein sequence ID" value="NDP48951.1"/>
    <property type="molecule type" value="Genomic_DNA"/>
</dbReference>
<evidence type="ECO:0000256" key="4">
    <source>
        <dbReference type="ARBA" id="ARBA00022908"/>
    </source>
</evidence>
<dbReference type="Gene3D" id="1.10.150.130">
    <property type="match status" value="1"/>
</dbReference>
<evidence type="ECO:0000256" key="1">
    <source>
        <dbReference type="ARBA" id="ARBA00004496"/>
    </source>
</evidence>
<proteinExistence type="inferred from homology"/>
<dbReference type="GO" id="GO:0005737">
    <property type="term" value="C:cytoplasm"/>
    <property type="evidence" value="ECO:0007669"/>
    <property type="project" value="UniProtKB-SubCell"/>
</dbReference>
<organism evidence="12 13">
    <name type="scientific">Sulfuriferula multivorans</name>
    <dbReference type="NCBI Taxonomy" id="1559896"/>
    <lineage>
        <taxon>Bacteria</taxon>
        <taxon>Pseudomonadati</taxon>
        <taxon>Pseudomonadota</taxon>
        <taxon>Betaproteobacteria</taxon>
        <taxon>Nitrosomonadales</taxon>
        <taxon>Sulfuricellaceae</taxon>
        <taxon>Sulfuriferula</taxon>
    </lineage>
</organism>
<dbReference type="FunFam" id="1.10.443.10:FF:000007">
    <property type="entry name" value="Tyrosine recombinase XerC"/>
    <property type="match status" value="1"/>
</dbReference>
<comment type="function">
    <text evidence="7">Site-specific tyrosine recombinase, which acts by catalyzing the cutting and rejoining of the recombining DNA molecules. The XerC-XerD complex is essential to convert dimers of the bacterial chromosome into monomers to permit their segregation at cell division. It also contributes to the segregational stability of plasmids.</text>
</comment>
<dbReference type="GO" id="GO:0003677">
    <property type="term" value="F:DNA binding"/>
    <property type="evidence" value="ECO:0007669"/>
    <property type="project" value="UniProtKB-UniRule"/>
</dbReference>
<dbReference type="InterPro" id="IPR044068">
    <property type="entry name" value="CB"/>
</dbReference>
<evidence type="ECO:0000256" key="8">
    <source>
        <dbReference type="ARBA" id="ARBA00038613"/>
    </source>
</evidence>
<dbReference type="Pfam" id="PF13495">
    <property type="entry name" value="Phage_int_SAM_4"/>
    <property type="match status" value="1"/>
</dbReference>
<dbReference type="NCBIfam" id="TIGR02249">
    <property type="entry name" value="integrase_gron"/>
    <property type="match status" value="1"/>
</dbReference>
<dbReference type="AlphaFoldDB" id="A0A7C9P8V2"/>
<feature type="domain" description="Core-binding (CB)" evidence="11">
    <location>
        <begin position="12"/>
        <end position="95"/>
    </location>
</feature>
<dbReference type="PROSITE" id="PS51898">
    <property type="entry name" value="TYR_RECOMBINASE"/>
    <property type="match status" value="1"/>
</dbReference>
<dbReference type="InterPro" id="IPR004107">
    <property type="entry name" value="Integrase_SAM-like_N"/>
</dbReference>
<evidence type="ECO:0000256" key="6">
    <source>
        <dbReference type="ARBA" id="ARBA00023172"/>
    </source>
</evidence>
<keyword evidence="5 9" id="KW-0238">DNA-binding</keyword>
<dbReference type="PROSITE" id="PS51900">
    <property type="entry name" value="CB"/>
    <property type="match status" value="1"/>
</dbReference>
<comment type="similarity">
    <text evidence="2">Belongs to the 'phage' integrase family.</text>
</comment>
<dbReference type="CDD" id="cd01193">
    <property type="entry name" value="INT_IntI_C"/>
    <property type="match status" value="1"/>
</dbReference>